<dbReference type="GO" id="GO:0120147">
    <property type="term" value="F:formylglycine-generating oxidase activity"/>
    <property type="evidence" value="ECO:0007669"/>
    <property type="project" value="TreeGrafter"/>
</dbReference>
<dbReference type="InterPro" id="IPR005532">
    <property type="entry name" value="SUMF_dom"/>
</dbReference>
<organism evidence="2 3">
    <name type="scientific">Zunongwangia profunda</name>
    <dbReference type="NCBI Taxonomy" id="398743"/>
    <lineage>
        <taxon>Bacteria</taxon>
        <taxon>Pseudomonadati</taxon>
        <taxon>Bacteroidota</taxon>
        <taxon>Flavobacteriia</taxon>
        <taxon>Flavobacteriales</taxon>
        <taxon>Flavobacteriaceae</taxon>
        <taxon>Zunongwangia</taxon>
    </lineage>
</organism>
<dbReference type="InterPro" id="IPR051043">
    <property type="entry name" value="Sulfatase_Mod_Factor_Kinase"/>
</dbReference>
<proteinExistence type="predicted"/>
<dbReference type="RefSeq" id="WP_013073602.1">
    <property type="nucleotide sequence ID" value="NZ_CAJXAW010000007.1"/>
</dbReference>
<dbReference type="AlphaFoldDB" id="A0A3D5J0Q5"/>
<dbReference type="Pfam" id="PF03781">
    <property type="entry name" value="FGE-sulfatase"/>
    <property type="match status" value="1"/>
</dbReference>
<protein>
    <submittedName>
        <fullName evidence="2">Sulfatase-modifying factor</fullName>
    </submittedName>
</protein>
<evidence type="ECO:0000313" key="2">
    <source>
        <dbReference type="EMBL" id="HCV81701.1"/>
    </source>
</evidence>
<reference evidence="2 3" key="1">
    <citation type="journal article" date="2018" name="Nat. Biotechnol.">
        <title>A standardized bacterial taxonomy based on genome phylogeny substantially revises the tree of life.</title>
        <authorList>
            <person name="Parks D.H."/>
            <person name="Chuvochina M."/>
            <person name="Waite D.W."/>
            <person name="Rinke C."/>
            <person name="Skarshewski A."/>
            <person name="Chaumeil P.A."/>
            <person name="Hugenholtz P."/>
        </authorList>
    </citation>
    <scope>NUCLEOTIDE SEQUENCE [LARGE SCALE GENOMIC DNA]</scope>
    <source>
        <strain evidence="2">UBA9359</strain>
    </source>
</reference>
<dbReference type="PANTHER" id="PTHR23150">
    <property type="entry name" value="SULFATASE MODIFYING FACTOR 1, 2"/>
    <property type="match status" value="1"/>
</dbReference>
<dbReference type="InterPro" id="IPR042095">
    <property type="entry name" value="SUMF_sf"/>
</dbReference>
<dbReference type="Gene3D" id="3.90.1580.10">
    <property type="entry name" value="paralog of FGE (formylglycine-generating enzyme)"/>
    <property type="match status" value="1"/>
</dbReference>
<feature type="domain" description="Sulfatase-modifying factor enzyme-like" evidence="1">
    <location>
        <begin position="38"/>
        <end position="277"/>
    </location>
</feature>
<dbReference type="OMA" id="DMTFGMG"/>
<dbReference type="PANTHER" id="PTHR23150:SF19">
    <property type="entry name" value="FORMYLGLYCINE-GENERATING ENZYME"/>
    <property type="match status" value="1"/>
</dbReference>
<sequence>MKKYCFFTFCFFLSIILYGQSKLQDYTLDFPGTSLKLEMIAIPAGTFVMGGNTQSPEEEKPPHKVQLDEFWMAKYETTWDLYNLYLERSIEDQEFQKSDIIKVDIDAVSGATIPYVDMSLGMGKGKDLPVGNVTYLAASQFCKWLSAKTGDFYRLPTEAEWEYAARAGSNSSYFFGEDPMALANFAWYAANSDASYHKVGEKQPNSWGLYDVYGNVAEWTLDAYDPKYYKSADKISKNPFNVPTSVYPNSVRGGSYKDDAFKLRSSARFFSSKEWKRRDPQFPKSKWWNTDAPFVGFRIVRDPNPPSAQELKKYWGE</sequence>
<gene>
    <name evidence="2" type="ORF">DGQ38_11710</name>
</gene>
<dbReference type="InterPro" id="IPR016187">
    <property type="entry name" value="CTDL_fold"/>
</dbReference>
<evidence type="ECO:0000313" key="3">
    <source>
        <dbReference type="Proteomes" id="UP000264330"/>
    </source>
</evidence>
<accession>A0A3D5J0Q5</accession>
<comment type="caution">
    <text evidence="2">The sequence shown here is derived from an EMBL/GenBank/DDBJ whole genome shotgun (WGS) entry which is preliminary data.</text>
</comment>
<dbReference type="EMBL" id="DPMF01000270">
    <property type="protein sequence ID" value="HCV81701.1"/>
    <property type="molecule type" value="Genomic_DNA"/>
</dbReference>
<dbReference type="SUPFAM" id="SSF56436">
    <property type="entry name" value="C-type lectin-like"/>
    <property type="match status" value="1"/>
</dbReference>
<dbReference type="Proteomes" id="UP000264330">
    <property type="component" value="Unassembled WGS sequence"/>
</dbReference>
<evidence type="ECO:0000259" key="1">
    <source>
        <dbReference type="Pfam" id="PF03781"/>
    </source>
</evidence>
<name>A0A3D5J0Q5_9FLAO</name>